<dbReference type="InterPro" id="IPR002130">
    <property type="entry name" value="Cyclophilin-type_PPIase_dom"/>
</dbReference>
<keyword evidence="2" id="KW-0697">Rotamase</keyword>
<gene>
    <name evidence="5" type="ORF">METZ01_LOCUS80192</name>
</gene>
<sequence length="181" mass="19564">MKGELELASKQYDRAPDMVIDTDKNYEAVIAMETGGEIVISLLVNEAPKTVNNFVFLAREGYYDGITFHRVIPGFMAQSGDPTGTGSGGPGYNFDDEFHKDARHDASGVLSMANRGVVNGMGTNGSQFFITYAATPHLDDHHSVFGKVVEGMEVVENISVRDPATARNSGDAMKSVKINEV</sequence>
<evidence type="ECO:0000259" key="4">
    <source>
        <dbReference type="PROSITE" id="PS50072"/>
    </source>
</evidence>
<accession>A0A381UI75</accession>
<dbReference type="GO" id="GO:0003755">
    <property type="term" value="F:peptidyl-prolyl cis-trans isomerase activity"/>
    <property type="evidence" value="ECO:0007669"/>
    <property type="project" value="UniProtKB-KW"/>
</dbReference>
<dbReference type="AlphaFoldDB" id="A0A381UI75"/>
<dbReference type="PROSITE" id="PS50072">
    <property type="entry name" value="CSA_PPIASE_2"/>
    <property type="match status" value="1"/>
</dbReference>
<name>A0A381UI75_9ZZZZ</name>
<keyword evidence="3" id="KW-0413">Isomerase</keyword>
<dbReference type="PRINTS" id="PR00153">
    <property type="entry name" value="CSAPPISMRASE"/>
</dbReference>
<dbReference type="EMBL" id="UINC01006407">
    <property type="protein sequence ID" value="SVA27338.1"/>
    <property type="molecule type" value="Genomic_DNA"/>
</dbReference>
<evidence type="ECO:0000256" key="2">
    <source>
        <dbReference type="ARBA" id="ARBA00023110"/>
    </source>
</evidence>
<dbReference type="Gene3D" id="2.40.100.10">
    <property type="entry name" value="Cyclophilin-like"/>
    <property type="match status" value="1"/>
</dbReference>
<feature type="domain" description="PPIase cyclophilin-type" evidence="4">
    <location>
        <begin position="25"/>
        <end position="181"/>
    </location>
</feature>
<dbReference type="SUPFAM" id="SSF50891">
    <property type="entry name" value="Cyclophilin-like"/>
    <property type="match status" value="1"/>
</dbReference>
<organism evidence="5">
    <name type="scientific">marine metagenome</name>
    <dbReference type="NCBI Taxonomy" id="408172"/>
    <lineage>
        <taxon>unclassified sequences</taxon>
        <taxon>metagenomes</taxon>
        <taxon>ecological metagenomes</taxon>
    </lineage>
</organism>
<proteinExistence type="predicted"/>
<dbReference type="CDD" id="cd00317">
    <property type="entry name" value="cyclophilin"/>
    <property type="match status" value="1"/>
</dbReference>
<evidence type="ECO:0000256" key="3">
    <source>
        <dbReference type="ARBA" id="ARBA00023235"/>
    </source>
</evidence>
<protein>
    <recommendedName>
        <fullName evidence="1">peptidylprolyl isomerase</fullName>
        <ecNumber evidence="1">5.2.1.8</ecNumber>
    </recommendedName>
</protein>
<dbReference type="EC" id="5.2.1.8" evidence="1"/>
<evidence type="ECO:0000256" key="1">
    <source>
        <dbReference type="ARBA" id="ARBA00013194"/>
    </source>
</evidence>
<dbReference type="Pfam" id="PF00160">
    <property type="entry name" value="Pro_isomerase"/>
    <property type="match status" value="1"/>
</dbReference>
<dbReference type="InterPro" id="IPR044666">
    <property type="entry name" value="Cyclophilin_A-like"/>
</dbReference>
<dbReference type="PANTHER" id="PTHR45625">
    <property type="entry name" value="PEPTIDYL-PROLYL CIS-TRANS ISOMERASE-RELATED"/>
    <property type="match status" value="1"/>
</dbReference>
<dbReference type="InterPro" id="IPR029000">
    <property type="entry name" value="Cyclophilin-like_dom_sf"/>
</dbReference>
<evidence type="ECO:0000313" key="5">
    <source>
        <dbReference type="EMBL" id="SVA27338.1"/>
    </source>
</evidence>
<reference evidence="5" key="1">
    <citation type="submission" date="2018-05" db="EMBL/GenBank/DDBJ databases">
        <authorList>
            <person name="Lanie J.A."/>
            <person name="Ng W.-L."/>
            <person name="Kazmierczak K.M."/>
            <person name="Andrzejewski T.M."/>
            <person name="Davidsen T.M."/>
            <person name="Wayne K.J."/>
            <person name="Tettelin H."/>
            <person name="Glass J.I."/>
            <person name="Rusch D."/>
            <person name="Podicherti R."/>
            <person name="Tsui H.-C.T."/>
            <person name="Winkler M.E."/>
        </authorList>
    </citation>
    <scope>NUCLEOTIDE SEQUENCE</scope>
</reference>
<dbReference type="PANTHER" id="PTHR45625:SF4">
    <property type="entry name" value="PEPTIDYLPROLYL ISOMERASE DOMAIN AND WD REPEAT-CONTAINING PROTEIN 1"/>
    <property type="match status" value="1"/>
</dbReference>